<evidence type="ECO:0000256" key="2">
    <source>
        <dbReference type="ARBA" id="ARBA00022801"/>
    </source>
</evidence>
<evidence type="ECO:0000256" key="3">
    <source>
        <dbReference type="ARBA" id="ARBA00022806"/>
    </source>
</evidence>
<dbReference type="GO" id="GO:0016787">
    <property type="term" value="F:hydrolase activity"/>
    <property type="evidence" value="ECO:0007669"/>
    <property type="project" value="UniProtKB-KW"/>
</dbReference>
<dbReference type="InterPro" id="IPR014001">
    <property type="entry name" value="Helicase_ATP-bd"/>
</dbReference>
<dbReference type="PROSITE" id="PS51195">
    <property type="entry name" value="Q_MOTIF"/>
    <property type="match status" value="1"/>
</dbReference>
<reference evidence="11 12" key="1">
    <citation type="submission" date="2018-10" db="EMBL/GenBank/DDBJ databases">
        <title>Sinomicrobium pectinilyticum sp. nov., a pectinase-producing bacterium isolated from alkaline and saline soil, and emended description of the genus Sinomicrobium.</title>
        <authorList>
            <person name="Cheng B."/>
            <person name="Li C."/>
            <person name="Lai Q."/>
            <person name="Du M."/>
            <person name="Shao Z."/>
            <person name="Xu P."/>
            <person name="Yang C."/>
        </authorList>
    </citation>
    <scope>NUCLEOTIDE SEQUENCE [LARGE SCALE GENOMIC DNA]</scope>
    <source>
        <strain evidence="11 12">5DNS001</strain>
    </source>
</reference>
<feature type="domain" description="DEAD-box RNA helicase Q" evidence="10">
    <location>
        <begin position="45"/>
        <end position="73"/>
    </location>
</feature>
<dbReference type="SMART" id="SM00487">
    <property type="entry name" value="DEXDc"/>
    <property type="match status" value="1"/>
</dbReference>
<dbReference type="GO" id="GO:0005524">
    <property type="term" value="F:ATP binding"/>
    <property type="evidence" value="ECO:0007669"/>
    <property type="project" value="UniProtKB-KW"/>
</dbReference>
<feature type="short sequence motif" description="Q motif" evidence="6">
    <location>
        <begin position="45"/>
        <end position="73"/>
    </location>
</feature>
<dbReference type="InterPro" id="IPR044742">
    <property type="entry name" value="DEAD/DEAH_RhlB"/>
</dbReference>
<evidence type="ECO:0000256" key="7">
    <source>
        <dbReference type="SAM" id="MobiDB-lite"/>
    </source>
</evidence>
<dbReference type="SMART" id="SM00490">
    <property type="entry name" value="HELICc"/>
    <property type="match status" value="1"/>
</dbReference>
<evidence type="ECO:0000313" key="12">
    <source>
        <dbReference type="Proteomes" id="UP000267469"/>
    </source>
</evidence>
<dbReference type="OrthoDB" id="9785240at2"/>
<feature type="region of interest" description="Disordered" evidence="7">
    <location>
        <begin position="1"/>
        <end position="22"/>
    </location>
</feature>
<sequence>MNYRKKINTRRPQPNKRAASTLSPHVLLRHAEIAGGTPASYVSEQSYADMDLHPALKSNLLKKGYKKPTEIQEKTIENLVHGHNMIGVASTGTGKTGAFLIPIVQQLLTTDNTTYLIVVPTRELALQVREEFDELSRGLRFSATCFIGGTSVGKDLVKARKKSHLIVGTPGRLIDMINQRALSLKGITGLVLDEFDRMLDMGFVNDVKTIVSLMHSRKQTMLFSATVKPSQEALIRGLVENPIKITASSGAESSNNVKQSMIKIRDGENKFDVLYNLLREDSFKKVILFAETKRTVDKINKQLIKTGINSDVIHGNKSQNYRSKAIQSFKSGKIRVLVATDVASRGIDVDNVTHVINYQIPQTLDSYIHRIGRTGRAGKTGMAYTFIN</sequence>
<gene>
    <name evidence="11" type="ORF">ED312_10745</name>
</gene>
<dbReference type="GO" id="GO:0003724">
    <property type="term" value="F:RNA helicase activity"/>
    <property type="evidence" value="ECO:0007669"/>
    <property type="project" value="InterPro"/>
</dbReference>
<dbReference type="PROSITE" id="PS51192">
    <property type="entry name" value="HELICASE_ATP_BIND_1"/>
    <property type="match status" value="1"/>
</dbReference>
<evidence type="ECO:0000256" key="5">
    <source>
        <dbReference type="ARBA" id="ARBA00038437"/>
    </source>
</evidence>
<dbReference type="GO" id="GO:0003676">
    <property type="term" value="F:nucleic acid binding"/>
    <property type="evidence" value="ECO:0007669"/>
    <property type="project" value="InterPro"/>
</dbReference>
<dbReference type="InterPro" id="IPR001650">
    <property type="entry name" value="Helicase_C-like"/>
</dbReference>
<keyword evidence="4" id="KW-0067">ATP-binding</keyword>
<organism evidence="11 12">
    <name type="scientific">Sinomicrobium pectinilyticum</name>
    <dbReference type="NCBI Taxonomy" id="1084421"/>
    <lineage>
        <taxon>Bacteria</taxon>
        <taxon>Pseudomonadati</taxon>
        <taxon>Bacteroidota</taxon>
        <taxon>Flavobacteriia</taxon>
        <taxon>Flavobacteriales</taxon>
        <taxon>Flavobacteriaceae</taxon>
        <taxon>Sinomicrobium</taxon>
    </lineage>
</organism>
<dbReference type="CDD" id="cd00268">
    <property type="entry name" value="DEADc"/>
    <property type="match status" value="1"/>
</dbReference>
<keyword evidence="1" id="KW-0547">Nucleotide-binding</keyword>
<dbReference type="InterPro" id="IPR011545">
    <property type="entry name" value="DEAD/DEAH_box_helicase_dom"/>
</dbReference>
<dbReference type="RefSeq" id="WP_123216019.1">
    <property type="nucleotide sequence ID" value="NZ_RJTM01000073.1"/>
</dbReference>
<dbReference type="Proteomes" id="UP000267469">
    <property type="component" value="Unassembled WGS sequence"/>
</dbReference>
<protein>
    <submittedName>
        <fullName evidence="11">DEAD/DEAH box helicase</fullName>
    </submittedName>
</protein>
<evidence type="ECO:0000259" key="9">
    <source>
        <dbReference type="PROSITE" id="PS51194"/>
    </source>
</evidence>
<dbReference type="Pfam" id="PF00270">
    <property type="entry name" value="DEAD"/>
    <property type="match status" value="1"/>
</dbReference>
<dbReference type="EMBL" id="RJTM01000073">
    <property type="protein sequence ID" value="RNL87130.1"/>
    <property type="molecule type" value="Genomic_DNA"/>
</dbReference>
<dbReference type="CDD" id="cd18787">
    <property type="entry name" value="SF2_C_DEAD"/>
    <property type="match status" value="1"/>
</dbReference>
<evidence type="ECO:0000256" key="6">
    <source>
        <dbReference type="PROSITE-ProRule" id="PRU00552"/>
    </source>
</evidence>
<dbReference type="Gene3D" id="3.40.50.300">
    <property type="entry name" value="P-loop containing nucleotide triphosphate hydrolases"/>
    <property type="match status" value="2"/>
</dbReference>
<dbReference type="InterPro" id="IPR014014">
    <property type="entry name" value="RNA_helicase_DEAD_Q_motif"/>
</dbReference>
<dbReference type="GO" id="GO:0005829">
    <property type="term" value="C:cytosol"/>
    <property type="evidence" value="ECO:0007669"/>
    <property type="project" value="TreeGrafter"/>
</dbReference>
<comment type="caution">
    <text evidence="11">The sequence shown here is derived from an EMBL/GenBank/DDBJ whole genome shotgun (WGS) entry which is preliminary data.</text>
</comment>
<dbReference type="InterPro" id="IPR027417">
    <property type="entry name" value="P-loop_NTPase"/>
</dbReference>
<dbReference type="Pfam" id="PF00271">
    <property type="entry name" value="Helicase_C"/>
    <property type="match status" value="1"/>
</dbReference>
<evidence type="ECO:0000313" key="11">
    <source>
        <dbReference type="EMBL" id="RNL87130.1"/>
    </source>
</evidence>
<feature type="domain" description="Helicase ATP-binding" evidence="8">
    <location>
        <begin position="76"/>
        <end position="245"/>
    </location>
</feature>
<evidence type="ECO:0000256" key="4">
    <source>
        <dbReference type="ARBA" id="ARBA00022840"/>
    </source>
</evidence>
<comment type="similarity">
    <text evidence="5">Belongs to the DEAD box helicase family.</text>
</comment>
<evidence type="ECO:0000259" key="8">
    <source>
        <dbReference type="PROSITE" id="PS51192"/>
    </source>
</evidence>
<dbReference type="PROSITE" id="PS51194">
    <property type="entry name" value="HELICASE_CTER"/>
    <property type="match status" value="1"/>
</dbReference>
<evidence type="ECO:0000256" key="1">
    <source>
        <dbReference type="ARBA" id="ARBA00022741"/>
    </source>
</evidence>
<name>A0A3N0EGV6_SINP1</name>
<keyword evidence="12" id="KW-1185">Reference proteome</keyword>
<feature type="domain" description="Helicase C-terminal" evidence="9">
    <location>
        <begin position="270"/>
        <end position="388"/>
    </location>
</feature>
<keyword evidence="2" id="KW-0378">Hydrolase</keyword>
<accession>A0A3N0EGV6</accession>
<dbReference type="SUPFAM" id="SSF52540">
    <property type="entry name" value="P-loop containing nucleoside triphosphate hydrolases"/>
    <property type="match status" value="1"/>
</dbReference>
<dbReference type="InterPro" id="IPR050079">
    <property type="entry name" value="DEAD_box_RNA_helicase"/>
</dbReference>
<evidence type="ECO:0000259" key="10">
    <source>
        <dbReference type="PROSITE" id="PS51195"/>
    </source>
</evidence>
<dbReference type="PANTHER" id="PTHR47959">
    <property type="entry name" value="ATP-DEPENDENT RNA HELICASE RHLE-RELATED"/>
    <property type="match status" value="1"/>
</dbReference>
<proteinExistence type="inferred from homology"/>
<dbReference type="PANTHER" id="PTHR47959:SF13">
    <property type="entry name" value="ATP-DEPENDENT RNA HELICASE RHLE"/>
    <property type="match status" value="1"/>
</dbReference>
<keyword evidence="3 11" id="KW-0347">Helicase</keyword>
<dbReference type="AlphaFoldDB" id="A0A3N0EGV6"/>